<evidence type="ECO:0000313" key="7">
    <source>
        <dbReference type="EMBL" id="KAG5625499.1"/>
    </source>
</evidence>
<dbReference type="FunFam" id="1.10.260.40:FF:000018">
    <property type="entry name" value="Multiprotein bridging factor 1"/>
    <property type="match status" value="1"/>
</dbReference>
<dbReference type="OrthoDB" id="10253401at2759"/>
<evidence type="ECO:0000256" key="4">
    <source>
        <dbReference type="ARBA" id="ARBA00023125"/>
    </source>
</evidence>
<dbReference type="InterPro" id="IPR010982">
    <property type="entry name" value="Lambda_DNA-bd_dom_sf"/>
</dbReference>
<dbReference type="Pfam" id="PF08523">
    <property type="entry name" value="MBF1"/>
    <property type="match status" value="1"/>
</dbReference>
<gene>
    <name evidence="7" type="ORF">H5410_010717</name>
</gene>
<dbReference type="GO" id="GO:0005730">
    <property type="term" value="C:nucleolus"/>
    <property type="evidence" value="ECO:0007669"/>
    <property type="project" value="UniProtKB-SubCell"/>
</dbReference>
<dbReference type="SUPFAM" id="SSF47413">
    <property type="entry name" value="lambda repressor-like DNA-binding domains"/>
    <property type="match status" value="1"/>
</dbReference>
<dbReference type="GO" id="GO:0003677">
    <property type="term" value="F:DNA binding"/>
    <property type="evidence" value="ECO:0007669"/>
    <property type="project" value="UniProtKB-KW"/>
</dbReference>
<dbReference type="InterPro" id="IPR001387">
    <property type="entry name" value="Cro/C1-type_HTH"/>
</dbReference>
<sequence>MPMRPTGGLKQDWDPIVLHKPKMKAQDLKDPKVVNQALRTGAQVQTVKKFDGGLNKKAAVNVRKLDEAAEPAALEKVPVDVRQAIQKARIEKKMSQADLAKKINERTQVVAEYENGKAVPNQLVLGKMEKVLGVKLRDVESTNRRIKTRVGSSRAEQAIDHEGTRIHEAEEAVAVEKIPMEVRQAIQKVVIEKKMSQANRSREED</sequence>
<dbReference type="SMART" id="SM00530">
    <property type="entry name" value="HTH_XRE"/>
    <property type="match status" value="1"/>
</dbReference>
<dbReference type="PANTHER" id="PTHR10245">
    <property type="entry name" value="ENDOTHELIAL DIFFERENTIATION-RELATED FACTOR 1 MULTIPROTEIN BRIDGING FACTOR 1"/>
    <property type="match status" value="1"/>
</dbReference>
<comment type="similarity">
    <text evidence="2">Belongs to the MBF1 family.</text>
</comment>
<dbReference type="InterPro" id="IPR013729">
    <property type="entry name" value="MBF1_N"/>
</dbReference>
<dbReference type="PANTHER" id="PTHR10245:SF15">
    <property type="entry name" value="ENDOTHELIAL DIFFERENTIATION-RELATED FACTOR 1"/>
    <property type="match status" value="1"/>
</dbReference>
<evidence type="ECO:0000313" key="8">
    <source>
        <dbReference type="Proteomes" id="UP000824120"/>
    </source>
</evidence>
<dbReference type="EMBL" id="JACXVP010000002">
    <property type="protein sequence ID" value="KAG5625499.1"/>
    <property type="molecule type" value="Genomic_DNA"/>
</dbReference>
<accession>A0A9J6AMK4</accession>
<comment type="subcellular location">
    <subcellularLocation>
        <location evidence="1">Nucleus</location>
        <location evidence="1">Nucleolus</location>
    </subcellularLocation>
</comment>
<proteinExistence type="inferred from homology"/>
<protein>
    <recommendedName>
        <fullName evidence="6">HTH cro/C1-type domain-containing protein</fullName>
    </recommendedName>
</protein>
<evidence type="ECO:0000256" key="3">
    <source>
        <dbReference type="ARBA" id="ARBA00023015"/>
    </source>
</evidence>
<evidence type="ECO:0000256" key="5">
    <source>
        <dbReference type="ARBA" id="ARBA00023163"/>
    </source>
</evidence>
<dbReference type="AlphaFoldDB" id="A0A9J6AMK4"/>
<dbReference type="Proteomes" id="UP000824120">
    <property type="component" value="Chromosome 2"/>
</dbReference>
<reference evidence="7 8" key="1">
    <citation type="submission" date="2020-09" db="EMBL/GenBank/DDBJ databases">
        <title>De no assembly of potato wild relative species, Solanum commersonii.</title>
        <authorList>
            <person name="Cho K."/>
        </authorList>
    </citation>
    <scope>NUCLEOTIDE SEQUENCE [LARGE SCALE GENOMIC DNA]</scope>
    <source>
        <strain evidence="7">LZ3.2</strain>
        <tissue evidence="7">Leaf</tissue>
    </source>
</reference>
<dbReference type="Gene3D" id="1.10.260.40">
    <property type="entry name" value="lambda repressor-like DNA-binding domains"/>
    <property type="match status" value="1"/>
</dbReference>
<dbReference type="GO" id="GO:0003713">
    <property type="term" value="F:transcription coactivator activity"/>
    <property type="evidence" value="ECO:0007669"/>
    <property type="project" value="UniProtKB-ARBA"/>
</dbReference>
<evidence type="ECO:0000256" key="1">
    <source>
        <dbReference type="ARBA" id="ARBA00004604"/>
    </source>
</evidence>
<feature type="domain" description="HTH cro/C1-type" evidence="6">
    <location>
        <begin position="85"/>
        <end position="139"/>
    </location>
</feature>
<evidence type="ECO:0000259" key="6">
    <source>
        <dbReference type="PROSITE" id="PS50943"/>
    </source>
</evidence>
<dbReference type="CDD" id="cd00093">
    <property type="entry name" value="HTH_XRE"/>
    <property type="match status" value="1"/>
</dbReference>
<keyword evidence="4" id="KW-0238">DNA-binding</keyword>
<dbReference type="PROSITE" id="PS50943">
    <property type="entry name" value="HTH_CROC1"/>
    <property type="match status" value="1"/>
</dbReference>
<name>A0A9J6AMK4_SOLCO</name>
<keyword evidence="8" id="KW-1185">Reference proteome</keyword>
<keyword evidence="5" id="KW-0804">Transcription</keyword>
<keyword evidence="3" id="KW-0805">Transcription regulation</keyword>
<comment type="caution">
    <text evidence="7">The sequence shown here is derived from an EMBL/GenBank/DDBJ whole genome shotgun (WGS) entry which is preliminary data.</text>
</comment>
<evidence type="ECO:0000256" key="2">
    <source>
        <dbReference type="ARBA" id="ARBA00009802"/>
    </source>
</evidence>
<organism evidence="7 8">
    <name type="scientific">Solanum commersonii</name>
    <name type="common">Commerson's wild potato</name>
    <name type="synonym">Commerson's nightshade</name>
    <dbReference type="NCBI Taxonomy" id="4109"/>
    <lineage>
        <taxon>Eukaryota</taxon>
        <taxon>Viridiplantae</taxon>
        <taxon>Streptophyta</taxon>
        <taxon>Embryophyta</taxon>
        <taxon>Tracheophyta</taxon>
        <taxon>Spermatophyta</taxon>
        <taxon>Magnoliopsida</taxon>
        <taxon>eudicotyledons</taxon>
        <taxon>Gunneridae</taxon>
        <taxon>Pentapetalae</taxon>
        <taxon>asterids</taxon>
        <taxon>lamiids</taxon>
        <taxon>Solanales</taxon>
        <taxon>Solanaceae</taxon>
        <taxon>Solanoideae</taxon>
        <taxon>Solaneae</taxon>
        <taxon>Solanum</taxon>
    </lineage>
</organism>
<dbReference type="Pfam" id="PF01381">
    <property type="entry name" value="HTH_3"/>
    <property type="match status" value="1"/>
</dbReference>